<comment type="caution">
    <text evidence="1">The sequence shown here is derived from an EMBL/GenBank/DDBJ whole genome shotgun (WGS) entry which is preliminary data.</text>
</comment>
<evidence type="ECO:0000313" key="2">
    <source>
        <dbReference type="Proteomes" id="UP000004061"/>
    </source>
</evidence>
<dbReference type="Proteomes" id="UP000004061">
    <property type="component" value="Unassembled WGS sequence"/>
</dbReference>
<reference evidence="1 2" key="1">
    <citation type="journal article" date="2011" name="Appl. Environ. Microbiol.">
        <title>Contribution of a Sodium Ion Gradient to Energy Conservation during Fermentation in the Cyanobacterium Arthrospira (Spirulina) maxima CS-328.</title>
        <authorList>
            <person name="Carrieri D."/>
            <person name="Ananyev G."/>
            <person name="Lenz O."/>
            <person name="Bryant D.A."/>
            <person name="Dismukes G.C."/>
        </authorList>
    </citation>
    <scope>NUCLEOTIDE SEQUENCE [LARGE SCALE GENOMIC DNA]</scope>
    <source>
        <strain evidence="1 2">CS-328</strain>
    </source>
</reference>
<proteinExistence type="predicted"/>
<organism evidence="1 2">
    <name type="scientific">Limnospira maxima CS-328</name>
    <dbReference type="NCBI Taxonomy" id="513049"/>
    <lineage>
        <taxon>Bacteria</taxon>
        <taxon>Bacillati</taxon>
        <taxon>Cyanobacteriota</taxon>
        <taxon>Cyanophyceae</taxon>
        <taxon>Oscillatoriophycideae</taxon>
        <taxon>Oscillatoriales</taxon>
        <taxon>Sirenicapillariaceae</taxon>
        <taxon>Limnospira</taxon>
    </lineage>
</organism>
<sequence length="49" mass="5527">MVTSLSTPNYVNYRGIICLVRKFLAGDGFRVGCYLWQLLKSTALDTPMI</sequence>
<evidence type="ECO:0000313" key="1">
    <source>
        <dbReference type="EMBL" id="EDZ96092.1"/>
    </source>
</evidence>
<keyword evidence="2" id="KW-1185">Reference proteome</keyword>
<name>B5VX87_LIMMA</name>
<dbReference type="AlphaFoldDB" id="B5VX87"/>
<gene>
    <name evidence="1" type="ORF">AmaxDRAFT_1129</name>
</gene>
<accession>B5VX87</accession>
<dbReference type="EMBL" id="ABYK01000006">
    <property type="protein sequence ID" value="EDZ96092.1"/>
    <property type="molecule type" value="Genomic_DNA"/>
</dbReference>
<protein>
    <submittedName>
        <fullName evidence="1">Uncharacterized protein</fullName>
    </submittedName>
</protein>